<sequence length="136" mass="15983">MILLKLRISVLSTQIKILDENDKNYGCNHCRRKVEDGICTFEGDEIQKDFIIYFTYKLDSKDWDGEVGTLLDEKRTKDMLLTDLREHLQDLVSKAHFLVSVILNYFPLIILITLSQIEDQARGLIFYQFQKCLPHQ</sequence>
<gene>
    <name evidence="2" type="ORF">LCGC14_0671880</name>
</gene>
<keyword evidence="1" id="KW-1133">Transmembrane helix</keyword>
<dbReference type="AlphaFoldDB" id="A0A0F9QVS2"/>
<feature type="transmembrane region" description="Helical" evidence="1">
    <location>
        <begin position="95"/>
        <end position="117"/>
    </location>
</feature>
<reference evidence="2" key="1">
    <citation type="journal article" date="2015" name="Nature">
        <title>Complex archaea that bridge the gap between prokaryotes and eukaryotes.</title>
        <authorList>
            <person name="Spang A."/>
            <person name="Saw J.H."/>
            <person name="Jorgensen S.L."/>
            <person name="Zaremba-Niedzwiedzka K."/>
            <person name="Martijn J."/>
            <person name="Lind A.E."/>
            <person name="van Eijk R."/>
            <person name="Schleper C."/>
            <person name="Guy L."/>
            <person name="Ettema T.J."/>
        </authorList>
    </citation>
    <scope>NUCLEOTIDE SEQUENCE</scope>
</reference>
<keyword evidence="1" id="KW-0472">Membrane</keyword>
<evidence type="ECO:0000313" key="2">
    <source>
        <dbReference type="EMBL" id="KKN46544.1"/>
    </source>
</evidence>
<comment type="caution">
    <text evidence="2">The sequence shown here is derived from an EMBL/GenBank/DDBJ whole genome shotgun (WGS) entry which is preliminary data.</text>
</comment>
<accession>A0A0F9QVS2</accession>
<name>A0A0F9QVS2_9ZZZZ</name>
<dbReference type="EMBL" id="LAZR01001324">
    <property type="protein sequence ID" value="KKN46544.1"/>
    <property type="molecule type" value="Genomic_DNA"/>
</dbReference>
<proteinExistence type="predicted"/>
<organism evidence="2">
    <name type="scientific">marine sediment metagenome</name>
    <dbReference type="NCBI Taxonomy" id="412755"/>
    <lineage>
        <taxon>unclassified sequences</taxon>
        <taxon>metagenomes</taxon>
        <taxon>ecological metagenomes</taxon>
    </lineage>
</organism>
<evidence type="ECO:0000256" key="1">
    <source>
        <dbReference type="SAM" id="Phobius"/>
    </source>
</evidence>
<protein>
    <submittedName>
        <fullName evidence="2">Uncharacterized protein</fullName>
    </submittedName>
</protein>
<keyword evidence="1" id="KW-0812">Transmembrane</keyword>